<dbReference type="InterPro" id="IPR004143">
    <property type="entry name" value="BPL_LPL_catalytic"/>
</dbReference>
<gene>
    <name evidence="2" type="ORF">TPC1_16221</name>
</gene>
<sequence>VLEECDSTQQLANQKQKVIKPELLLTKNQSSGFGYTGKWKFYPGSFAGSLIFPIDYFPDIANNIELVTMVSIFQILKSIDCEQQFALKHPNDILMNSKKICGVIANIDKNVCIGIGINFGNCKSDEFSIIREEIDVIQLGKLIFDKIKTNYHKNNEQFYLTNLIQRNQVFRGYRITG</sequence>
<evidence type="ECO:0000313" key="2">
    <source>
        <dbReference type="EMBL" id="JAP91983.1"/>
    </source>
</evidence>
<proteinExistence type="predicted"/>
<dbReference type="GO" id="GO:0005737">
    <property type="term" value="C:cytoplasm"/>
    <property type="evidence" value="ECO:0007669"/>
    <property type="project" value="TreeGrafter"/>
</dbReference>
<feature type="non-terminal residue" evidence="2">
    <location>
        <position position="1"/>
    </location>
</feature>
<feature type="non-terminal residue" evidence="2">
    <location>
        <position position="177"/>
    </location>
</feature>
<organism evidence="2">
    <name type="scientific">Trepomonas sp. PC1</name>
    <dbReference type="NCBI Taxonomy" id="1076344"/>
    <lineage>
        <taxon>Eukaryota</taxon>
        <taxon>Metamonada</taxon>
        <taxon>Diplomonadida</taxon>
        <taxon>Hexamitidae</taxon>
        <taxon>Hexamitinae</taxon>
        <taxon>Trepomonas</taxon>
    </lineage>
</organism>
<dbReference type="InterPro" id="IPR045864">
    <property type="entry name" value="aa-tRNA-synth_II/BPL/LPL"/>
</dbReference>
<reference evidence="2" key="1">
    <citation type="submission" date="2015-07" db="EMBL/GenBank/DDBJ databases">
        <title>Adaptation to a free-living lifestyle via gene acquisitions in the diplomonad Trepomonas sp. PC1.</title>
        <authorList>
            <person name="Xu F."/>
            <person name="Jerlstrom-Hultqvist J."/>
            <person name="Kolisko M."/>
            <person name="Simpson A.G.B."/>
            <person name="Roger A.J."/>
            <person name="Svard S.G."/>
            <person name="Andersson J.O."/>
        </authorList>
    </citation>
    <scope>NUCLEOTIDE SEQUENCE</scope>
    <source>
        <strain evidence="2">PC1</strain>
    </source>
</reference>
<dbReference type="SUPFAM" id="SSF55681">
    <property type="entry name" value="Class II aaRS and biotin synthetases"/>
    <property type="match status" value="1"/>
</dbReference>
<dbReference type="Gene3D" id="3.30.930.10">
    <property type="entry name" value="Bira Bifunctional Protein, Domain 2"/>
    <property type="match status" value="1"/>
</dbReference>
<dbReference type="Pfam" id="PF03099">
    <property type="entry name" value="BPL_LplA_LipB"/>
    <property type="match status" value="1"/>
</dbReference>
<dbReference type="PANTHER" id="PTHR12835">
    <property type="entry name" value="BIOTIN PROTEIN LIGASE"/>
    <property type="match status" value="1"/>
</dbReference>
<protein>
    <submittedName>
        <fullName evidence="2">Biotin operon repressor/biotin--[acetyl-CoA-carboxylase] synthetase</fullName>
    </submittedName>
</protein>
<dbReference type="EMBL" id="GDID01004623">
    <property type="protein sequence ID" value="JAP91983.1"/>
    <property type="molecule type" value="Transcribed_RNA"/>
</dbReference>
<evidence type="ECO:0000259" key="1">
    <source>
        <dbReference type="Pfam" id="PF03099"/>
    </source>
</evidence>
<accession>A0A146K500</accession>
<dbReference type="AlphaFoldDB" id="A0A146K500"/>
<dbReference type="GO" id="GO:0004077">
    <property type="term" value="F:biotin--[biotin carboxyl-carrier protein] ligase activity"/>
    <property type="evidence" value="ECO:0007669"/>
    <property type="project" value="TreeGrafter"/>
</dbReference>
<name>A0A146K500_9EUKA</name>
<dbReference type="PANTHER" id="PTHR12835:SF5">
    <property type="entry name" value="BIOTIN--PROTEIN LIGASE"/>
    <property type="match status" value="1"/>
</dbReference>
<feature type="domain" description="BPL/LPL catalytic" evidence="1">
    <location>
        <begin position="6"/>
        <end position="118"/>
    </location>
</feature>